<evidence type="ECO:0000256" key="1">
    <source>
        <dbReference type="ARBA" id="ARBA00012513"/>
    </source>
</evidence>
<dbReference type="Pfam" id="PF00069">
    <property type="entry name" value="Pkinase"/>
    <property type="match status" value="1"/>
</dbReference>
<sequence length="85" mass="10119">MIADDHLYIVMEYCDRGDLLETIKLQKGKLFPEHTYYFWDSSPVYSMSGGSAYERVLHWFVQMCLAVQHIHEKRVLHRDIKSKVN</sequence>
<gene>
    <name evidence="10" type="ORF">RIMI_LOCUS618707</name>
</gene>
<evidence type="ECO:0000259" key="9">
    <source>
        <dbReference type="PROSITE" id="PS50011"/>
    </source>
</evidence>
<dbReference type="Proteomes" id="UP001176940">
    <property type="component" value="Unassembled WGS sequence"/>
</dbReference>
<evidence type="ECO:0000256" key="7">
    <source>
        <dbReference type="ARBA" id="ARBA00047899"/>
    </source>
</evidence>
<dbReference type="SUPFAM" id="SSF56112">
    <property type="entry name" value="Protein kinase-like (PK-like)"/>
    <property type="match status" value="1"/>
</dbReference>
<keyword evidence="4" id="KW-0547">Nucleotide-binding</keyword>
<evidence type="ECO:0000256" key="5">
    <source>
        <dbReference type="ARBA" id="ARBA00022777"/>
    </source>
</evidence>
<keyword evidence="3" id="KW-0808">Transferase</keyword>
<dbReference type="PANTHER" id="PTHR44899">
    <property type="entry name" value="CAMK FAMILY PROTEIN KINASE"/>
    <property type="match status" value="1"/>
</dbReference>
<evidence type="ECO:0000256" key="3">
    <source>
        <dbReference type="ARBA" id="ARBA00022679"/>
    </source>
</evidence>
<comment type="catalytic activity">
    <reaction evidence="7">
        <text>L-threonyl-[protein] + ATP = O-phospho-L-threonyl-[protein] + ADP + H(+)</text>
        <dbReference type="Rhea" id="RHEA:46608"/>
        <dbReference type="Rhea" id="RHEA-COMP:11060"/>
        <dbReference type="Rhea" id="RHEA-COMP:11605"/>
        <dbReference type="ChEBI" id="CHEBI:15378"/>
        <dbReference type="ChEBI" id="CHEBI:30013"/>
        <dbReference type="ChEBI" id="CHEBI:30616"/>
        <dbReference type="ChEBI" id="CHEBI:61977"/>
        <dbReference type="ChEBI" id="CHEBI:456216"/>
        <dbReference type="EC" id="2.7.11.1"/>
    </reaction>
</comment>
<evidence type="ECO:0000313" key="10">
    <source>
        <dbReference type="EMBL" id="CAJ0917835.1"/>
    </source>
</evidence>
<evidence type="ECO:0000256" key="4">
    <source>
        <dbReference type="ARBA" id="ARBA00022741"/>
    </source>
</evidence>
<evidence type="ECO:0000313" key="11">
    <source>
        <dbReference type="Proteomes" id="UP001176940"/>
    </source>
</evidence>
<evidence type="ECO:0000256" key="6">
    <source>
        <dbReference type="ARBA" id="ARBA00022840"/>
    </source>
</evidence>
<evidence type="ECO:0000256" key="8">
    <source>
        <dbReference type="ARBA" id="ARBA00048679"/>
    </source>
</evidence>
<dbReference type="EC" id="2.7.11.1" evidence="1"/>
<keyword evidence="6" id="KW-0067">ATP-binding</keyword>
<protein>
    <recommendedName>
        <fullName evidence="1">non-specific serine/threonine protein kinase</fullName>
        <ecNumber evidence="1">2.7.11.1</ecNumber>
    </recommendedName>
</protein>
<organism evidence="10 11">
    <name type="scientific">Ranitomeya imitator</name>
    <name type="common">mimic poison frog</name>
    <dbReference type="NCBI Taxonomy" id="111125"/>
    <lineage>
        <taxon>Eukaryota</taxon>
        <taxon>Metazoa</taxon>
        <taxon>Chordata</taxon>
        <taxon>Craniata</taxon>
        <taxon>Vertebrata</taxon>
        <taxon>Euteleostomi</taxon>
        <taxon>Amphibia</taxon>
        <taxon>Batrachia</taxon>
        <taxon>Anura</taxon>
        <taxon>Neobatrachia</taxon>
        <taxon>Hyloidea</taxon>
        <taxon>Dendrobatidae</taxon>
        <taxon>Dendrobatinae</taxon>
        <taxon>Ranitomeya</taxon>
    </lineage>
</organism>
<keyword evidence="2" id="KW-0723">Serine/threonine-protein kinase</keyword>
<dbReference type="EMBL" id="CAUEEQ010000758">
    <property type="protein sequence ID" value="CAJ0917835.1"/>
    <property type="molecule type" value="Genomic_DNA"/>
</dbReference>
<accession>A0ABN9KNY4</accession>
<comment type="caution">
    <text evidence="10">The sequence shown here is derived from an EMBL/GenBank/DDBJ whole genome shotgun (WGS) entry which is preliminary data.</text>
</comment>
<keyword evidence="11" id="KW-1185">Reference proteome</keyword>
<dbReference type="InterPro" id="IPR051131">
    <property type="entry name" value="NEK_Ser/Thr_kinase_NIMA"/>
</dbReference>
<dbReference type="PROSITE" id="PS50011">
    <property type="entry name" value="PROTEIN_KINASE_DOM"/>
    <property type="match status" value="1"/>
</dbReference>
<keyword evidence="5" id="KW-0418">Kinase</keyword>
<dbReference type="Gene3D" id="1.10.510.10">
    <property type="entry name" value="Transferase(Phosphotransferase) domain 1"/>
    <property type="match status" value="1"/>
</dbReference>
<dbReference type="InterPro" id="IPR000719">
    <property type="entry name" value="Prot_kinase_dom"/>
</dbReference>
<evidence type="ECO:0000256" key="2">
    <source>
        <dbReference type="ARBA" id="ARBA00022527"/>
    </source>
</evidence>
<reference evidence="10" key="1">
    <citation type="submission" date="2023-07" db="EMBL/GenBank/DDBJ databases">
        <authorList>
            <person name="Stuckert A."/>
        </authorList>
    </citation>
    <scope>NUCLEOTIDE SEQUENCE</scope>
</reference>
<feature type="domain" description="Protein kinase" evidence="9">
    <location>
        <begin position="1"/>
        <end position="85"/>
    </location>
</feature>
<proteinExistence type="predicted"/>
<comment type="catalytic activity">
    <reaction evidence="8">
        <text>L-seryl-[protein] + ATP = O-phospho-L-seryl-[protein] + ADP + H(+)</text>
        <dbReference type="Rhea" id="RHEA:17989"/>
        <dbReference type="Rhea" id="RHEA-COMP:9863"/>
        <dbReference type="Rhea" id="RHEA-COMP:11604"/>
        <dbReference type="ChEBI" id="CHEBI:15378"/>
        <dbReference type="ChEBI" id="CHEBI:29999"/>
        <dbReference type="ChEBI" id="CHEBI:30616"/>
        <dbReference type="ChEBI" id="CHEBI:83421"/>
        <dbReference type="ChEBI" id="CHEBI:456216"/>
        <dbReference type="EC" id="2.7.11.1"/>
    </reaction>
</comment>
<name>A0ABN9KNY4_9NEOB</name>
<dbReference type="InterPro" id="IPR011009">
    <property type="entry name" value="Kinase-like_dom_sf"/>
</dbReference>
<dbReference type="PANTHER" id="PTHR44899:SF3">
    <property type="entry name" value="SERINE_THREONINE-PROTEIN KINASE NEK1"/>
    <property type="match status" value="1"/>
</dbReference>